<dbReference type="InterPro" id="IPR001138">
    <property type="entry name" value="Zn2Cys6_DnaBD"/>
</dbReference>
<dbReference type="Pfam" id="PF11951">
    <property type="entry name" value="Fungal_trans_2"/>
    <property type="match status" value="1"/>
</dbReference>
<dbReference type="InterPro" id="IPR036864">
    <property type="entry name" value="Zn2-C6_fun-type_DNA-bd_sf"/>
</dbReference>
<evidence type="ECO:0000256" key="1">
    <source>
        <dbReference type="ARBA" id="ARBA00004123"/>
    </source>
</evidence>
<keyword evidence="4" id="KW-0804">Transcription</keyword>
<dbReference type="GO" id="GO:0000976">
    <property type="term" value="F:transcription cis-regulatory region binding"/>
    <property type="evidence" value="ECO:0007669"/>
    <property type="project" value="TreeGrafter"/>
</dbReference>
<name>A0A2I1CUY2_ASPC2</name>
<evidence type="ECO:0000256" key="5">
    <source>
        <dbReference type="ARBA" id="ARBA00023242"/>
    </source>
</evidence>
<dbReference type="Pfam" id="PF00172">
    <property type="entry name" value="Zn_clus"/>
    <property type="match status" value="1"/>
</dbReference>
<feature type="domain" description="Zn(2)-C6 fungal-type" evidence="7">
    <location>
        <begin position="46"/>
        <end position="74"/>
    </location>
</feature>
<organism evidence="8 9">
    <name type="scientific">Aspergillus campestris (strain IBT 28561)</name>
    <dbReference type="NCBI Taxonomy" id="1392248"/>
    <lineage>
        <taxon>Eukaryota</taxon>
        <taxon>Fungi</taxon>
        <taxon>Dikarya</taxon>
        <taxon>Ascomycota</taxon>
        <taxon>Pezizomycotina</taxon>
        <taxon>Eurotiomycetes</taxon>
        <taxon>Eurotiomycetidae</taxon>
        <taxon>Eurotiales</taxon>
        <taxon>Aspergillaceae</taxon>
        <taxon>Aspergillus</taxon>
        <taxon>Aspergillus subgen. Circumdati</taxon>
    </lineage>
</organism>
<evidence type="ECO:0000256" key="4">
    <source>
        <dbReference type="ARBA" id="ARBA00023163"/>
    </source>
</evidence>
<dbReference type="AlphaFoldDB" id="A0A2I1CUY2"/>
<evidence type="ECO:0000256" key="2">
    <source>
        <dbReference type="ARBA" id="ARBA00023015"/>
    </source>
</evidence>
<dbReference type="GO" id="GO:0008270">
    <property type="term" value="F:zinc ion binding"/>
    <property type="evidence" value="ECO:0007669"/>
    <property type="project" value="InterPro"/>
</dbReference>
<dbReference type="PANTHER" id="PTHR37534:SF23">
    <property type="entry name" value="ZN(II)2CYS6 TRANSCRIPTION FACTOR (EUROFUNG)"/>
    <property type="match status" value="1"/>
</dbReference>
<dbReference type="OrthoDB" id="5391043at2759"/>
<comment type="subcellular location">
    <subcellularLocation>
        <location evidence="1">Nucleus</location>
    </subcellularLocation>
</comment>
<sequence>MGNISPTEEVHMDLEYSLADGDQQLAPETVPNTQTQRATKKRTKTGCLTCRQRRIKCGEEKPVCSNCIKSKRECKGYAQRLVFKHPLGPPESSGSQHLFDVQTQSVPLGPSSVGYGGPAFAQQRSSGSQPILAPMPMVSASYQPPSTDVYLPNEAIHEAGSMPIPYPVPRHTGQLSASDTPVTPTFPPYTHPQDCLDDPSGRYTHNNPGPEFVSSAGSAHQVSASTNQGLSYWDAPHNELPSLQTAEKNFVSHPASANVSQYTNENWPPRVGPPMSQEQQGSHFSRHLVLSGSPTQLIHADDEDDDCYDAGTDEEPEDQASAQSFNHMSLIVASANQDEWRLRSFTTYLNEPNILASYQPSLGSSPLNNPQTARIFLHFIHSTGPSLSIYERRPVDPSTMLGARVPAAQQGLWTYTLPLKALEDQALLQAILALSSLHISFLQQESPAVSLKHYHYALKRVGVAVGLPTRRKQIGTLAATLLLAYYEVMSADHYKWNSHVAGSAHLIREIDLARITRDLRAHRRRVLMQRKSAPLYSHTYPFKRGAWEDDPFAETEMSVDDDIVGLLLGRAINYDDFGQVDNDSNKPRQQSFTRKDIETLRIQCDLYWWYCKQDAFQSIISGGRLFMSYSLWGQCPPRAGLGRLDAIYGSADHIWLLLARLADFGYRDRKRKLNAVKSTGSEWRPDAGFFNFVTRFAGPGTAPGASHGRGQSGLNSGHPHSGSVPRHAPGSLQSKDPSSGRSKEVPPMYGMAPSSLPKRLPPSFAESAPGDSSGNQDHEDSELSYSEAEHEWEEIRAALDTFGQALGPDFSPLPPDSAPPISTPFGPALQYRTNTIAVLWGYYYTGRILLYRLHPCMPPAMMMAAGVAAPTTADLSQAIGKIAGGIYYPQSFHLETGNLSPTLGSCLIEVTVPIFFAAVQFTDITQRIWVATKLRDVSRLTGWQSSDAMAQGCERFWRMSAKSGRGPPYDAPHSRTAGQPRGYASQTNKNPERRFVAFEPANNQNWAKGILSLEDDLVNLEIVDQK</sequence>
<evidence type="ECO:0000313" key="8">
    <source>
        <dbReference type="EMBL" id="PKY01440.1"/>
    </source>
</evidence>
<keyword evidence="9" id="KW-1185">Reference proteome</keyword>
<dbReference type="PANTHER" id="PTHR37534">
    <property type="entry name" value="TRANSCRIPTIONAL ACTIVATOR PROTEIN UGA3"/>
    <property type="match status" value="1"/>
</dbReference>
<gene>
    <name evidence="8" type="ORF">P168DRAFT_321030</name>
</gene>
<dbReference type="PROSITE" id="PS00463">
    <property type="entry name" value="ZN2_CY6_FUNGAL_1"/>
    <property type="match status" value="1"/>
</dbReference>
<feature type="region of interest" description="Disordered" evidence="6">
    <location>
        <begin position="700"/>
        <end position="790"/>
    </location>
</feature>
<dbReference type="PROSITE" id="PS50048">
    <property type="entry name" value="ZN2_CY6_FUNGAL_2"/>
    <property type="match status" value="1"/>
</dbReference>
<dbReference type="Gene3D" id="4.10.240.10">
    <property type="entry name" value="Zn(2)-C6 fungal-type DNA-binding domain"/>
    <property type="match status" value="1"/>
</dbReference>
<feature type="region of interest" description="Disordered" evidence="6">
    <location>
        <begin position="301"/>
        <end position="321"/>
    </location>
</feature>
<feature type="compositionally biased region" description="Acidic residues" evidence="6">
    <location>
        <begin position="301"/>
        <end position="318"/>
    </location>
</feature>
<dbReference type="CDD" id="cd00067">
    <property type="entry name" value="GAL4"/>
    <property type="match status" value="1"/>
</dbReference>
<evidence type="ECO:0000259" key="7">
    <source>
        <dbReference type="PROSITE" id="PS50048"/>
    </source>
</evidence>
<evidence type="ECO:0000256" key="6">
    <source>
        <dbReference type="SAM" id="MobiDB-lite"/>
    </source>
</evidence>
<feature type="compositionally biased region" description="Polar residues" evidence="6">
    <location>
        <begin position="731"/>
        <end position="740"/>
    </location>
</feature>
<dbReference type="GO" id="GO:0000981">
    <property type="term" value="F:DNA-binding transcription factor activity, RNA polymerase II-specific"/>
    <property type="evidence" value="ECO:0007669"/>
    <property type="project" value="InterPro"/>
</dbReference>
<reference evidence="8" key="1">
    <citation type="submission" date="2016-12" db="EMBL/GenBank/DDBJ databases">
        <title>The genomes of Aspergillus section Nigri reveals drivers in fungal speciation.</title>
        <authorList>
            <consortium name="DOE Joint Genome Institute"/>
            <person name="Vesth T.C."/>
            <person name="Nybo J."/>
            <person name="Theobald S."/>
            <person name="Brandl J."/>
            <person name="Frisvad J.C."/>
            <person name="Nielsen K.F."/>
            <person name="Lyhne E.K."/>
            <person name="Kogle M.E."/>
            <person name="Kuo A."/>
            <person name="Riley R."/>
            <person name="Clum A."/>
            <person name="Nolan M."/>
            <person name="Lipzen A."/>
            <person name="Salamov A."/>
            <person name="Henrissat B."/>
            <person name="Wiebenga A."/>
            <person name="De vries R.P."/>
            <person name="Grigoriev I.V."/>
            <person name="Mortensen U.H."/>
            <person name="Andersen M.R."/>
            <person name="Baker S.E."/>
        </authorList>
    </citation>
    <scope>NUCLEOTIDE SEQUENCE</scope>
    <source>
        <strain evidence="8">IBT 28561</strain>
    </source>
</reference>
<proteinExistence type="predicted"/>
<dbReference type="VEuPathDB" id="FungiDB:P168DRAFT_321030"/>
<accession>A0A2I1CUY2</accession>
<dbReference type="GO" id="GO:0045944">
    <property type="term" value="P:positive regulation of transcription by RNA polymerase II"/>
    <property type="evidence" value="ECO:0007669"/>
    <property type="project" value="TreeGrafter"/>
</dbReference>
<dbReference type="GO" id="GO:0005634">
    <property type="term" value="C:nucleus"/>
    <property type="evidence" value="ECO:0007669"/>
    <property type="project" value="UniProtKB-SubCell"/>
</dbReference>
<feature type="region of interest" description="Disordered" evidence="6">
    <location>
        <begin position="963"/>
        <end position="989"/>
    </location>
</feature>
<dbReference type="InterPro" id="IPR021858">
    <property type="entry name" value="Fun_TF"/>
</dbReference>
<dbReference type="SUPFAM" id="SSF57701">
    <property type="entry name" value="Zn2/Cys6 DNA-binding domain"/>
    <property type="match status" value="1"/>
</dbReference>
<keyword evidence="5" id="KW-0539">Nucleus</keyword>
<evidence type="ECO:0000313" key="9">
    <source>
        <dbReference type="Proteomes" id="UP000234254"/>
    </source>
</evidence>
<comment type="caution">
    <text evidence="8">The sequence shown here is derived from an EMBL/GenBank/DDBJ whole genome shotgun (WGS) entry which is preliminary data.</text>
</comment>
<dbReference type="EMBL" id="MSFM01000011">
    <property type="protein sequence ID" value="PKY01440.1"/>
    <property type="molecule type" value="Genomic_DNA"/>
</dbReference>
<keyword evidence="3" id="KW-0238">DNA-binding</keyword>
<keyword evidence="2" id="KW-0805">Transcription regulation</keyword>
<dbReference type="GeneID" id="36547952"/>
<protein>
    <recommendedName>
        <fullName evidence="7">Zn(2)-C6 fungal-type domain-containing protein</fullName>
    </recommendedName>
</protein>
<dbReference type="Proteomes" id="UP000234254">
    <property type="component" value="Unassembled WGS sequence"/>
</dbReference>
<evidence type="ECO:0000256" key="3">
    <source>
        <dbReference type="ARBA" id="ARBA00023125"/>
    </source>
</evidence>
<dbReference type="SMART" id="SM00066">
    <property type="entry name" value="GAL4"/>
    <property type="match status" value="1"/>
</dbReference>
<dbReference type="RefSeq" id="XP_024690034.1">
    <property type="nucleotide sequence ID" value="XM_024840428.1"/>
</dbReference>